<feature type="transmembrane region" description="Helical" evidence="6">
    <location>
        <begin position="58"/>
        <end position="86"/>
    </location>
</feature>
<evidence type="ECO:0000256" key="6">
    <source>
        <dbReference type="SAM" id="Phobius"/>
    </source>
</evidence>
<feature type="transmembrane region" description="Helical" evidence="6">
    <location>
        <begin position="113"/>
        <end position="140"/>
    </location>
</feature>
<evidence type="ECO:0000259" key="7">
    <source>
        <dbReference type="Pfam" id="PF02687"/>
    </source>
</evidence>
<dbReference type="EMBL" id="SOHM01000015">
    <property type="protein sequence ID" value="TFD91718.1"/>
    <property type="molecule type" value="Genomic_DNA"/>
</dbReference>
<dbReference type="InterPro" id="IPR038766">
    <property type="entry name" value="Membrane_comp_ABC_pdt"/>
</dbReference>
<protein>
    <submittedName>
        <fullName evidence="8">FtsX-like permease family protein</fullName>
    </submittedName>
</protein>
<dbReference type="GO" id="GO:0005886">
    <property type="term" value="C:plasma membrane"/>
    <property type="evidence" value="ECO:0007669"/>
    <property type="project" value="UniProtKB-SubCell"/>
</dbReference>
<feature type="transmembrane region" description="Helical" evidence="6">
    <location>
        <begin position="393"/>
        <end position="413"/>
    </location>
</feature>
<feature type="domain" description="ABC3 transporter permease C-terminal" evidence="7">
    <location>
        <begin position="341"/>
        <end position="461"/>
    </location>
</feature>
<dbReference type="InterPro" id="IPR003838">
    <property type="entry name" value="ABC3_permease_C"/>
</dbReference>
<feature type="transmembrane region" description="Helical" evidence="6">
    <location>
        <begin position="232"/>
        <end position="255"/>
    </location>
</feature>
<feature type="transmembrane region" description="Helical" evidence="6">
    <location>
        <begin position="433"/>
        <end position="453"/>
    </location>
</feature>
<evidence type="ECO:0000313" key="9">
    <source>
        <dbReference type="Proteomes" id="UP000298468"/>
    </source>
</evidence>
<feature type="transmembrane region" description="Helical" evidence="6">
    <location>
        <begin position="208"/>
        <end position="226"/>
    </location>
</feature>
<feature type="domain" description="ABC3 transporter permease C-terminal" evidence="7">
    <location>
        <begin position="64"/>
        <end position="183"/>
    </location>
</feature>
<dbReference type="Pfam" id="PF02687">
    <property type="entry name" value="FtsX"/>
    <property type="match status" value="2"/>
</dbReference>
<evidence type="ECO:0000256" key="4">
    <source>
        <dbReference type="ARBA" id="ARBA00022989"/>
    </source>
</evidence>
<reference evidence="8 9" key="1">
    <citation type="submission" date="2019-03" db="EMBL/GenBank/DDBJ databases">
        <title>Genomics of glacier-inhabiting Cryobacterium strains.</title>
        <authorList>
            <person name="Liu Q."/>
            <person name="Xin Y.-H."/>
        </authorList>
    </citation>
    <scope>NUCLEOTIDE SEQUENCE [LARGE SCALE GENOMIC DNA]</scope>
    <source>
        <strain evidence="8 9">Sr59</strain>
    </source>
</reference>
<feature type="transmembrane region" description="Helical" evidence="6">
    <location>
        <begin position="20"/>
        <end position="46"/>
    </location>
</feature>
<gene>
    <name evidence="8" type="ORF">E3T61_08435</name>
</gene>
<sequence>MSARTRARRNDHAGRGASVLVAALASAFGVVLLEVTSVMTTVLNAWGVTDMGSVRITLTIVAALFIAIAVYVSAIVTTNTVATIIAGRTRTIALMRLIGSSARAQRRAVATDGLAVGAIGAVAGAVAGILLGFVGLQILVATDVLPDLAYSLIQPVLAVPVIVVVVSTWAAAWAGSRRVLSVSPMQAVGAAEERSVEEVTRRPRRARIAILMMGSGVLLLLAGVAVGQASPLGVLIGVVGGILSFSGLVLGSHLIMPPVLALVGRVLGSSAPARLAAANAQRHPERSARATIGLVIGVTLITMFAVAGSTMEVIMQRTMEDPEARAGISESVSVTLAVISVLVGFSALIAAVGMVNNLAQSVLQRSREIGLLRALGFTAVQVRWMILAESLQMAAAAVAFGLVLGVFYGWAAAEALFGWSVEGSGIVAPAVPWLLVVLCVVGTVLLAVVASLVPARRAVSVAPVTALAAV</sequence>
<evidence type="ECO:0000313" key="8">
    <source>
        <dbReference type="EMBL" id="TFD91718.1"/>
    </source>
</evidence>
<dbReference type="RefSeq" id="WP_134640405.1">
    <property type="nucleotide sequence ID" value="NZ_SOHM01000015.1"/>
</dbReference>
<feature type="transmembrane region" description="Helical" evidence="6">
    <location>
        <begin position="292"/>
        <end position="314"/>
    </location>
</feature>
<keyword evidence="5 6" id="KW-0472">Membrane</keyword>
<name>A0A4R9BVE8_9MICO</name>
<keyword evidence="2" id="KW-1003">Cell membrane</keyword>
<feature type="transmembrane region" description="Helical" evidence="6">
    <location>
        <begin position="334"/>
        <end position="359"/>
    </location>
</feature>
<comment type="subcellular location">
    <subcellularLocation>
        <location evidence="1">Cell membrane</location>
        <topology evidence="1">Multi-pass membrane protein</topology>
    </subcellularLocation>
</comment>
<dbReference type="PANTHER" id="PTHR30287">
    <property type="entry name" value="MEMBRANE COMPONENT OF PREDICTED ABC SUPERFAMILY METABOLITE UPTAKE TRANSPORTER"/>
    <property type="match status" value="1"/>
</dbReference>
<dbReference type="AlphaFoldDB" id="A0A4R9BVE8"/>
<proteinExistence type="predicted"/>
<dbReference type="PANTHER" id="PTHR30287:SF1">
    <property type="entry name" value="INNER MEMBRANE PROTEIN"/>
    <property type="match status" value="1"/>
</dbReference>
<evidence type="ECO:0000256" key="1">
    <source>
        <dbReference type="ARBA" id="ARBA00004651"/>
    </source>
</evidence>
<evidence type="ECO:0000256" key="2">
    <source>
        <dbReference type="ARBA" id="ARBA00022475"/>
    </source>
</evidence>
<evidence type="ECO:0000256" key="5">
    <source>
        <dbReference type="ARBA" id="ARBA00023136"/>
    </source>
</evidence>
<organism evidence="8 9">
    <name type="scientific">Cryobacterium lactosi</name>
    <dbReference type="NCBI Taxonomy" id="1259202"/>
    <lineage>
        <taxon>Bacteria</taxon>
        <taxon>Bacillati</taxon>
        <taxon>Actinomycetota</taxon>
        <taxon>Actinomycetes</taxon>
        <taxon>Micrococcales</taxon>
        <taxon>Microbacteriaceae</taxon>
        <taxon>Cryobacterium</taxon>
    </lineage>
</organism>
<accession>A0A4R9BVE8</accession>
<evidence type="ECO:0000256" key="3">
    <source>
        <dbReference type="ARBA" id="ARBA00022692"/>
    </source>
</evidence>
<keyword evidence="3 6" id="KW-0812">Transmembrane</keyword>
<keyword evidence="4 6" id="KW-1133">Transmembrane helix</keyword>
<keyword evidence="9" id="KW-1185">Reference proteome</keyword>
<comment type="caution">
    <text evidence="8">The sequence shown here is derived from an EMBL/GenBank/DDBJ whole genome shotgun (WGS) entry which is preliminary data.</text>
</comment>
<dbReference type="Proteomes" id="UP000298468">
    <property type="component" value="Unassembled WGS sequence"/>
</dbReference>
<feature type="transmembrane region" description="Helical" evidence="6">
    <location>
        <begin position="152"/>
        <end position="175"/>
    </location>
</feature>
<dbReference type="OrthoDB" id="9780560at2"/>